<accession>A0A835SKY0</accession>
<gene>
    <name evidence="2" type="ORF">HYH02_015219</name>
</gene>
<reference evidence="2" key="1">
    <citation type="journal article" date="2020" name="bioRxiv">
        <title>Comparative genomics of Chlamydomonas.</title>
        <authorList>
            <person name="Craig R.J."/>
            <person name="Hasan A.R."/>
            <person name="Ness R.W."/>
            <person name="Keightley P.D."/>
        </authorList>
    </citation>
    <scope>NUCLEOTIDE SEQUENCE</scope>
    <source>
        <strain evidence="2">CCAP 11/173</strain>
    </source>
</reference>
<dbReference type="AlphaFoldDB" id="A0A835SKY0"/>
<feature type="region of interest" description="Disordered" evidence="1">
    <location>
        <begin position="273"/>
        <end position="306"/>
    </location>
</feature>
<keyword evidence="3" id="KW-1185">Reference proteome</keyword>
<sequence>MERPASVSSNIVSLGSRLPRYIPVREPSSWVPSSLPGPPAEESSGLDFVDLVKTPLPEVQARLQDAATYMMLGCANGALQRVSAAAAAASPVNVRALTRFRNNVTRNLSPAVALSCSEAMQAAKAATKRRVQELLEQQRAASAAVHGAGAAGPAATPAAAGIAASSVAQVPCRIIVAPASAEQPLETPMPVLCGMGGEAESAADGAAAPVIVVAADVSAVAAPSDHAAASYVAAPADSDAEHAAAPSATQGVPSSSGDDLDALQQHMSEHLHHVVGGGGSGRRRGSRGRGLSGAGRLQNQSDAAWI</sequence>
<comment type="caution">
    <text evidence="2">The sequence shown here is derived from an EMBL/GenBank/DDBJ whole genome shotgun (WGS) entry which is preliminary data.</text>
</comment>
<evidence type="ECO:0000256" key="1">
    <source>
        <dbReference type="SAM" id="MobiDB-lite"/>
    </source>
</evidence>
<feature type="compositionally biased region" description="Polar residues" evidence="1">
    <location>
        <begin position="297"/>
        <end position="306"/>
    </location>
</feature>
<name>A0A835SKY0_9CHLO</name>
<evidence type="ECO:0000313" key="3">
    <source>
        <dbReference type="Proteomes" id="UP000613740"/>
    </source>
</evidence>
<organism evidence="2 3">
    <name type="scientific">Chlamydomonas schloesseri</name>
    <dbReference type="NCBI Taxonomy" id="2026947"/>
    <lineage>
        <taxon>Eukaryota</taxon>
        <taxon>Viridiplantae</taxon>
        <taxon>Chlorophyta</taxon>
        <taxon>core chlorophytes</taxon>
        <taxon>Chlorophyceae</taxon>
        <taxon>CS clade</taxon>
        <taxon>Chlamydomonadales</taxon>
        <taxon>Chlamydomonadaceae</taxon>
        <taxon>Chlamydomonas</taxon>
    </lineage>
</organism>
<protein>
    <submittedName>
        <fullName evidence="2">Uncharacterized protein</fullName>
    </submittedName>
</protein>
<dbReference type="Proteomes" id="UP000613740">
    <property type="component" value="Unassembled WGS sequence"/>
</dbReference>
<dbReference type="OrthoDB" id="10480832at2759"/>
<dbReference type="EMBL" id="JAEHOD010000127">
    <property type="protein sequence ID" value="KAG2424234.1"/>
    <property type="molecule type" value="Genomic_DNA"/>
</dbReference>
<evidence type="ECO:0000313" key="2">
    <source>
        <dbReference type="EMBL" id="KAG2424234.1"/>
    </source>
</evidence>
<feature type="region of interest" description="Disordered" evidence="1">
    <location>
        <begin position="241"/>
        <end position="260"/>
    </location>
</feature>
<proteinExistence type="predicted"/>